<dbReference type="InterPro" id="IPR012338">
    <property type="entry name" value="Beta-lactam/transpept-like"/>
</dbReference>
<dbReference type="InterPro" id="IPR005311">
    <property type="entry name" value="PBP_dimer"/>
</dbReference>
<feature type="domain" description="Penicillin-binding protein transpeptidase" evidence="14">
    <location>
        <begin position="258"/>
        <end position="478"/>
    </location>
</feature>
<dbReference type="GO" id="GO:0071555">
    <property type="term" value="P:cell wall organization"/>
    <property type="evidence" value="ECO:0007669"/>
    <property type="project" value="UniProtKB-KW"/>
</dbReference>
<dbReference type="GO" id="GO:0071972">
    <property type="term" value="F:peptidoglycan L,D-transpeptidase activity"/>
    <property type="evidence" value="ECO:0007669"/>
    <property type="project" value="TreeGrafter"/>
</dbReference>
<evidence type="ECO:0000256" key="9">
    <source>
        <dbReference type="ARBA" id="ARBA00022984"/>
    </source>
</evidence>
<keyword evidence="8" id="KW-0133">Cell shape</keyword>
<evidence type="ECO:0000256" key="11">
    <source>
        <dbReference type="ARBA" id="ARBA00023136"/>
    </source>
</evidence>
<feature type="domain" description="Penicillin-binding protein dimerisation" evidence="15">
    <location>
        <begin position="57"/>
        <end position="224"/>
    </location>
</feature>
<dbReference type="NCBIfam" id="TIGR03423">
    <property type="entry name" value="pbp2_mrdA"/>
    <property type="match status" value="1"/>
</dbReference>
<dbReference type="SUPFAM" id="SSF56519">
    <property type="entry name" value="Penicillin binding protein dimerisation domain"/>
    <property type="match status" value="1"/>
</dbReference>
<sequence>MDESELQALKRRTNIVIFIILALFGILVIRLWFLQILRGSQYLKMSENNRIRLQWLPAPRGNILDRNGRPLIVNRPYFNVTWNKEDAPDPELIIRKMAAILKVNVSEILKRIREAADYPRHLPILLKEDIDWPTLVYIENHQYELPGIHIETLPSRKYNFGNLASHLVGYLGKINEKELKKFGDSYLPSDQIGKMGIERIYEKLLRGEKGRRYVEVDVHGFEQREIMEQDPLPGKDLKLTIDINLQQTAERALRGKAGAVVMMDVNSGRLLVLASSPPLQLQEFIGGISSKNWKAMLNDPLKPFINKTIQGQYPPGSVYKIITALTGLSEGAITPDTTFICTGSMLLYGRRYHCWKRSGHGVVNLKKALRESCDIYFYHVGLKVGVNNLAKYAISMGLGRKTGINMPNEKPGLVPTKSWKRRRYKQEWQEGETMSVAIGQGFNLVTPLQVCEMTATLANGGTRYRPQFVESVIDADGKVVRGFQARIDGHALGSKHSL</sequence>
<evidence type="ECO:0000256" key="2">
    <source>
        <dbReference type="ARBA" id="ARBA00004236"/>
    </source>
</evidence>
<dbReference type="InterPro" id="IPR001460">
    <property type="entry name" value="PCN-bd_Tpept"/>
</dbReference>
<dbReference type="GO" id="GO:0008658">
    <property type="term" value="F:penicillin binding"/>
    <property type="evidence" value="ECO:0007669"/>
    <property type="project" value="InterPro"/>
</dbReference>
<evidence type="ECO:0000256" key="3">
    <source>
        <dbReference type="ARBA" id="ARBA00022475"/>
    </source>
</evidence>
<dbReference type="Gene3D" id="3.40.710.10">
    <property type="entry name" value="DD-peptidase/beta-lactamase superfamily"/>
    <property type="match status" value="1"/>
</dbReference>
<dbReference type="GO" id="GO:0009002">
    <property type="term" value="F:serine-type D-Ala-D-Ala carboxypeptidase activity"/>
    <property type="evidence" value="ECO:0007669"/>
    <property type="project" value="UniProtKB-EC"/>
</dbReference>
<evidence type="ECO:0000313" key="16">
    <source>
        <dbReference type="EMBL" id="VAW37097.1"/>
    </source>
</evidence>
<dbReference type="PANTHER" id="PTHR30627">
    <property type="entry name" value="PEPTIDOGLYCAN D,D-TRANSPEPTIDASE"/>
    <property type="match status" value="1"/>
</dbReference>
<keyword evidence="3" id="KW-1003">Cell membrane</keyword>
<evidence type="ECO:0000256" key="6">
    <source>
        <dbReference type="ARBA" id="ARBA00022692"/>
    </source>
</evidence>
<evidence type="ECO:0000256" key="8">
    <source>
        <dbReference type="ARBA" id="ARBA00022960"/>
    </source>
</evidence>
<dbReference type="EMBL" id="UOEX01000199">
    <property type="protein sequence ID" value="VAW37097.1"/>
    <property type="molecule type" value="Genomic_DNA"/>
</dbReference>
<keyword evidence="16" id="KW-0121">Carboxypeptidase</keyword>
<dbReference type="Gene3D" id="3.90.1310.10">
    <property type="entry name" value="Penicillin-binding protein 2a (Domain 2)"/>
    <property type="match status" value="1"/>
</dbReference>
<keyword evidence="4" id="KW-0997">Cell inner membrane</keyword>
<evidence type="ECO:0000256" key="13">
    <source>
        <dbReference type="SAM" id="Phobius"/>
    </source>
</evidence>
<evidence type="ECO:0000259" key="14">
    <source>
        <dbReference type="Pfam" id="PF00905"/>
    </source>
</evidence>
<feature type="transmembrane region" description="Helical" evidence="13">
    <location>
        <begin position="15"/>
        <end position="37"/>
    </location>
</feature>
<keyword evidence="5" id="KW-0645">Protease</keyword>
<evidence type="ECO:0000259" key="15">
    <source>
        <dbReference type="Pfam" id="PF03717"/>
    </source>
</evidence>
<dbReference type="Pfam" id="PF03717">
    <property type="entry name" value="PBP_dimer"/>
    <property type="match status" value="1"/>
</dbReference>
<evidence type="ECO:0000256" key="4">
    <source>
        <dbReference type="ARBA" id="ARBA00022519"/>
    </source>
</evidence>
<dbReference type="SUPFAM" id="SSF56601">
    <property type="entry name" value="beta-lactamase/transpeptidase-like"/>
    <property type="match status" value="1"/>
</dbReference>
<dbReference type="EC" id="3.4.16.4" evidence="16"/>
<dbReference type="PANTHER" id="PTHR30627:SF2">
    <property type="entry name" value="PEPTIDOGLYCAN D,D-TRANSPEPTIDASE MRDA"/>
    <property type="match status" value="1"/>
</dbReference>
<evidence type="ECO:0000256" key="1">
    <source>
        <dbReference type="ARBA" id="ARBA00004167"/>
    </source>
</evidence>
<dbReference type="GO" id="GO:0008360">
    <property type="term" value="P:regulation of cell shape"/>
    <property type="evidence" value="ECO:0007669"/>
    <property type="project" value="UniProtKB-KW"/>
</dbReference>
<evidence type="ECO:0000256" key="10">
    <source>
        <dbReference type="ARBA" id="ARBA00022989"/>
    </source>
</evidence>
<keyword evidence="11 13" id="KW-0472">Membrane</keyword>
<dbReference type="InterPro" id="IPR050515">
    <property type="entry name" value="Beta-lactam/transpept"/>
</dbReference>
<feature type="non-terminal residue" evidence="16">
    <location>
        <position position="498"/>
    </location>
</feature>
<gene>
    <name evidence="16" type="ORF">MNBD_DELTA03-1296</name>
</gene>
<comment type="subcellular location">
    <subcellularLocation>
        <location evidence="2">Cell membrane</location>
    </subcellularLocation>
    <subcellularLocation>
        <location evidence="1">Membrane</location>
        <topology evidence="1">Single-pass membrane protein</topology>
    </subcellularLocation>
</comment>
<reference evidence="16" key="1">
    <citation type="submission" date="2018-06" db="EMBL/GenBank/DDBJ databases">
        <authorList>
            <person name="Zhirakovskaya E."/>
        </authorList>
    </citation>
    <scope>NUCLEOTIDE SEQUENCE</scope>
</reference>
<keyword evidence="7 16" id="KW-0378">Hydrolase</keyword>
<evidence type="ECO:0000256" key="5">
    <source>
        <dbReference type="ARBA" id="ARBA00022670"/>
    </source>
</evidence>
<dbReference type="InterPro" id="IPR017790">
    <property type="entry name" value="Penicillin-binding_protein_2"/>
</dbReference>
<keyword evidence="10 13" id="KW-1133">Transmembrane helix</keyword>
<keyword evidence="12" id="KW-0961">Cell wall biogenesis/degradation</keyword>
<dbReference type="GO" id="GO:0009252">
    <property type="term" value="P:peptidoglycan biosynthetic process"/>
    <property type="evidence" value="ECO:0007669"/>
    <property type="project" value="UniProtKB-KW"/>
</dbReference>
<dbReference type="GO" id="GO:0006508">
    <property type="term" value="P:proteolysis"/>
    <property type="evidence" value="ECO:0007669"/>
    <property type="project" value="UniProtKB-KW"/>
</dbReference>
<dbReference type="InterPro" id="IPR036138">
    <property type="entry name" value="PBP_dimer_sf"/>
</dbReference>
<organism evidence="16">
    <name type="scientific">hydrothermal vent metagenome</name>
    <dbReference type="NCBI Taxonomy" id="652676"/>
    <lineage>
        <taxon>unclassified sequences</taxon>
        <taxon>metagenomes</taxon>
        <taxon>ecological metagenomes</taxon>
    </lineage>
</organism>
<dbReference type="Pfam" id="PF00905">
    <property type="entry name" value="Transpeptidase"/>
    <property type="match status" value="1"/>
</dbReference>
<protein>
    <submittedName>
        <fullName evidence="16">Peptidoglycan D,D-transpeptidase MrdA</fullName>
        <ecNumber evidence="16">3.4.16.4</ecNumber>
    </submittedName>
</protein>
<dbReference type="GO" id="GO:0005886">
    <property type="term" value="C:plasma membrane"/>
    <property type="evidence" value="ECO:0007669"/>
    <property type="project" value="UniProtKB-SubCell"/>
</dbReference>
<proteinExistence type="predicted"/>
<dbReference type="AlphaFoldDB" id="A0A3B0VFK3"/>
<keyword evidence="9" id="KW-0573">Peptidoglycan synthesis</keyword>
<evidence type="ECO:0000256" key="7">
    <source>
        <dbReference type="ARBA" id="ARBA00022801"/>
    </source>
</evidence>
<evidence type="ECO:0000256" key="12">
    <source>
        <dbReference type="ARBA" id="ARBA00023316"/>
    </source>
</evidence>
<keyword evidence="6 13" id="KW-0812">Transmembrane</keyword>
<accession>A0A3B0VFK3</accession>
<name>A0A3B0VFK3_9ZZZZ</name>